<dbReference type="SUPFAM" id="SSF143975">
    <property type="entry name" value="IlvD/EDD N-terminal domain-like"/>
    <property type="match status" value="1"/>
</dbReference>
<dbReference type="GO" id="GO:0051537">
    <property type="term" value="F:2 iron, 2 sulfur cluster binding"/>
    <property type="evidence" value="ECO:0007669"/>
    <property type="project" value="UniProtKB-UniRule"/>
</dbReference>
<evidence type="ECO:0000256" key="1">
    <source>
        <dbReference type="ARBA" id="ARBA00001946"/>
    </source>
</evidence>
<evidence type="ECO:0000313" key="19">
    <source>
        <dbReference type="Proteomes" id="UP000186112"/>
    </source>
</evidence>
<dbReference type="PANTHER" id="PTHR43661">
    <property type="entry name" value="D-XYLONATE DEHYDRATASE"/>
    <property type="match status" value="1"/>
</dbReference>
<evidence type="ECO:0000259" key="16">
    <source>
        <dbReference type="Pfam" id="PF00920"/>
    </source>
</evidence>
<feature type="domain" description="Dihydroxy-acid/6-phosphogluconate dehydratase N-terminal" evidence="16">
    <location>
        <begin position="31"/>
        <end position="347"/>
    </location>
</feature>
<keyword evidence="7 15" id="KW-0408">Iron</keyword>
<evidence type="ECO:0000259" key="17">
    <source>
        <dbReference type="Pfam" id="PF24877"/>
    </source>
</evidence>
<protein>
    <recommendedName>
        <fullName evidence="14 15">Dihydroxy-acid dehydratase</fullName>
        <shortName evidence="15">DAD</shortName>
        <ecNumber evidence="14 15">4.2.1.9</ecNumber>
    </recommendedName>
</protein>
<dbReference type="InterPro" id="IPR020558">
    <property type="entry name" value="DiOHA_6PGluconate_deHydtase_CS"/>
</dbReference>
<dbReference type="OrthoDB" id="9807077at2"/>
<keyword evidence="6 15" id="KW-0460">Magnesium</keyword>
<dbReference type="UniPathway" id="UPA00049">
    <property type="reaction ID" value="UER00061"/>
</dbReference>
<evidence type="ECO:0000256" key="8">
    <source>
        <dbReference type="ARBA" id="ARBA00023014"/>
    </source>
</evidence>
<dbReference type="GO" id="GO:0009097">
    <property type="term" value="P:isoleucine biosynthetic process"/>
    <property type="evidence" value="ECO:0007669"/>
    <property type="project" value="UniProtKB-UniRule"/>
</dbReference>
<dbReference type="NCBIfam" id="TIGR00110">
    <property type="entry name" value="ilvD"/>
    <property type="match status" value="1"/>
</dbReference>
<dbReference type="NCBIfam" id="NF002068">
    <property type="entry name" value="PRK00911.1"/>
    <property type="match status" value="1"/>
</dbReference>
<gene>
    <name evidence="15 18" type="primary">ilvD</name>
    <name evidence="18" type="ORF">TICRE_14510</name>
</gene>
<feature type="active site" description="Proton acceptor" evidence="15">
    <location>
        <position position="468"/>
    </location>
</feature>
<dbReference type="FunFam" id="3.50.30.80:FF:000001">
    <property type="entry name" value="Dihydroxy-acid dehydratase"/>
    <property type="match status" value="1"/>
</dbReference>
<comment type="catalytic activity">
    <reaction evidence="11">
        <text>(2R)-2,3-dihydroxy-3-methylbutanoate = 3-methyl-2-oxobutanoate + H2O</text>
        <dbReference type="Rhea" id="RHEA:24809"/>
        <dbReference type="ChEBI" id="CHEBI:11851"/>
        <dbReference type="ChEBI" id="CHEBI:15377"/>
        <dbReference type="ChEBI" id="CHEBI:49072"/>
        <dbReference type="EC" id="4.2.1.9"/>
    </reaction>
    <physiologicalReaction direction="left-to-right" evidence="11">
        <dbReference type="Rhea" id="RHEA:24810"/>
    </physiologicalReaction>
</comment>
<evidence type="ECO:0000313" key="18">
    <source>
        <dbReference type="EMBL" id="OLS02650.1"/>
    </source>
</evidence>
<evidence type="ECO:0000256" key="6">
    <source>
        <dbReference type="ARBA" id="ARBA00022842"/>
    </source>
</evidence>
<comment type="subunit">
    <text evidence="15">Homodimer.</text>
</comment>
<organism evidence="18 19">
    <name type="scientific">Tissierella creatinophila DSM 6911</name>
    <dbReference type="NCBI Taxonomy" id="1123403"/>
    <lineage>
        <taxon>Bacteria</taxon>
        <taxon>Bacillati</taxon>
        <taxon>Bacillota</taxon>
        <taxon>Tissierellia</taxon>
        <taxon>Tissierellales</taxon>
        <taxon>Tissierellaceae</taxon>
        <taxon>Tissierella</taxon>
    </lineage>
</organism>
<keyword evidence="19" id="KW-1185">Reference proteome</keyword>
<feature type="binding site" description="via carbamate group" evidence="15">
    <location>
        <position position="121"/>
    </location>
    <ligand>
        <name>Mg(2+)</name>
        <dbReference type="ChEBI" id="CHEBI:18420"/>
    </ligand>
</feature>
<evidence type="ECO:0000256" key="2">
    <source>
        <dbReference type="ARBA" id="ARBA00006486"/>
    </source>
</evidence>
<name>A0A1U7M5X0_TISCR</name>
<evidence type="ECO:0000256" key="11">
    <source>
        <dbReference type="ARBA" id="ARBA00029304"/>
    </source>
</evidence>
<dbReference type="PROSITE" id="PS00886">
    <property type="entry name" value="ILVD_EDD_1"/>
    <property type="match status" value="1"/>
</dbReference>
<evidence type="ECO:0000256" key="10">
    <source>
        <dbReference type="ARBA" id="ARBA00023304"/>
    </source>
</evidence>
<dbReference type="PANTHER" id="PTHR43661:SF3">
    <property type="entry name" value="D-XYLONATE DEHYDRATASE YAGF-RELATED"/>
    <property type="match status" value="1"/>
</dbReference>
<dbReference type="InterPro" id="IPR056740">
    <property type="entry name" value="ILV_EDD_C"/>
</dbReference>
<dbReference type="Gene3D" id="3.50.30.80">
    <property type="entry name" value="IlvD/EDD C-terminal domain-like"/>
    <property type="match status" value="1"/>
</dbReference>
<comment type="caution">
    <text evidence="15">Lacks conserved residue(s) required for the propagation of feature annotation.</text>
</comment>
<keyword evidence="9 15" id="KW-0456">Lyase</keyword>
<feature type="binding site" evidence="15">
    <location>
        <position position="120"/>
    </location>
    <ligand>
        <name>Mg(2+)</name>
        <dbReference type="ChEBI" id="CHEBI:18420"/>
    </ligand>
</feature>
<comment type="similarity">
    <text evidence="2 15">Belongs to the IlvD/Edd family.</text>
</comment>
<dbReference type="Pfam" id="PF00920">
    <property type="entry name" value="ILVD_EDD_N"/>
    <property type="match status" value="1"/>
</dbReference>
<feature type="binding site" evidence="15">
    <location>
        <position position="78"/>
    </location>
    <ligand>
        <name>Mg(2+)</name>
        <dbReference type="ChEBI" id="CHEBI:18420"/>
    </ligand>
</feature>
<sequence>MKSSVVKMGVEKAPHRSLMKALGLINEEIEKPLIGVVNTFNEIVPGHKHLREVAEAVKTGVRIAGGTPLEFPSIAVCDGIAMNHEGMKYSLVSRELIADTVEVMTLAHGLDGLVMIPNCDKVVPAMLMAAARLNIPAIIVSGGAMLAGKHKGKNIDLSTMFEAVGQVNAGTLSRCELDEMENSACPSCGSCSGMFTANSMNCMTEALGMALPGNGTIPAVYSERMRLAKYTGIQIMELVEKEITPSMILTDDAFHNALVADMALGCSTNTVLHLSAIAHEAGIKMDLDRINDISSKTPNLCKLSPAGPYHIQDLYEAGGIMALMNELSKKDLLKLDSLTVMNETIGDIIRVSEVLDHKIIAPIDKPYSETGGIAVLRGNLAPDGAVVKRSAVSKEMLTHKGPARVFESEEEVVDAILTRNINKGEVLVIRYEGPKGGPGMREMLTPTSALAGIGMDKEVALITDGRFSGATRGASIGHVSPEAAVGGPIAFVEDGDIIEIDMNSGKLQLNVDEKTLEQRKKNWKPKESNAKGYLYKYQKIVTSASTGAICKP</sequence>
<feature type="binding site" evidence="15">
    <location>
        <position position="442"/>
    </location>
    <ligand>
        <name>Mg(2+)</name>
        <dbReference type="ChEBI" id="CHEBI:18420"/>
    </ligand>
</feature>
<dbReference type="PROSITE" id="PS00887">
    <property type="entry name" value="ILVD_EDD_2"/>
    <property type="match status" value="1"/>
</dbReference>
<dbReference type="GO" id="GO:0000287">
    <property type="term" value="F:magnesium ion binding"/>
    <property type="evidence" value="ECO:0007669"/>
    <property type="project" value="UniProtKB-UniRule"/>
</dbReference>
<dbReference type="Proteomes" id="UP000186112">
    <property type="component" value="Unassembled WGS sequence"/>
</dbReference>
<evidence type="ECO:0000256" key="9">
    <source>
        <dbReference type="ARBA" id="ARBA00023239"/>
    </source>
</evidence>
<dbReference type="InterPro" id="IPR000581">
    <property type="entry name" value="ILV_EDD_N"/>
</dbReference>
<dbReference type="EMBL" id="LTDM01000022">
    <property type="protein sequence ID" value="OLS02650.1"/>
    <property type="molecule type" value="Genomic_DNA"/>
</dbReference>
<accession>A0A1U7M5X0</accession>
<evidence type="ECO:0000256" key="3">
    <source>
        <dbReference type="ARBA" id="ARBA00022605"/>
    </source>
</evidence>
<dbReference type="GO" id="GO:0005829">
    <property type="term" value="C:cytosol"/>
    <property type="evidence" value="ECO:0007669"/>
    <property type="project" value="TreeGrafter"/>
</dbReference>
<feature type="domain" description="Dihydroxy-acid/6-phosphogluconate dehydratase C-terminal" evidence="17">
    <location>
        <begin position="358"/>
        <end position="548"/>
    </location>
</feature>
<dbReference type="Pfam" id="PF24877">
    <property type="entry name" value="ILV_EDD_C"/>
    <property type="match status" value="1"/>
</dbReference>
<keyword evidence="4 15" id="KW-0001">2Fe-2S</keyword>
<dbReference type="GO" id="GO:0009099">
    <property type="term" value="P:L-valine biosynthetic process"/>
    <property type="evidence" value="ECO:0007669"/>
    <property type="project" value="UniProtKB-UniRule"/>
</dbReference>
<comment type="catalytic activity">
    <reaction evidence="15">
        <text>(2R,3R)-2,3-dihydroxy-3-methylpentanoate = (S)-3-methyl-2-oxopentanoate + H2O</text>
        <dbReference type="Rhea" id="RHEA:27694"/>
        <dbReference type="ChEBI" id="CHEBI:15377"/>
        <dbReference type="ChEBI" id="CHEBI:35146"/>
        <dbReference type="ChEBI" id="CHEBI:49258"/>
        <dbReference type="EC" id="4.2.1.9"/>
    </reaction>
</comment>
<dbReference type="UniPathway" id="UPA00047">
    <property type="reaction ID" value="UER00057"/>
</dbReference>
<keyword evidence="8 15" id="KW-0411">Iron-sulfur</keyword>
<dbReference type="AlphaFoldDB" id="A0A1U7M5X0"/>
<dbReference type="RefSeq" id="WP_075726584.1">
    <property type="nucleotide sequence ID" value="NZ_LTDM01000022.1"/>
</dbReference>
<dbReference type="EC" id="4.2.1.9" evidence="14 15"/>
<comment type="cofactor">
    <cofactor evidence="1 15">
        <name>Mg(2+)</name>
        <dbReference type="ChEBI" id="CHEBI:18420"/>
    </cofactor>
</comment>
<evidence type="ECO:0000256" key="14">
    <source>
        <dbReference type="ARBA" id="ARBA00029490"/>
    </source>
</evidence>
<comment type="cofactor">
    <cofactor evidence="15">
        <name>[2Fe-2S] cluster</name>
        <dbReference type="ChEBI" id="CHEBI:190135"/>
    </cofactor>
    <text evidence="15">Binds 1 [2Fe-2S] cluster per subunit. This cluster acts as a Lewis acid cofactor.</text>
</comment>
<comment type="pathway">
    <text evidence="12 15">Amino-acid biosynthesis; L-valine biosynthesis; L-valine from pyruvate: step 3/4.</text>
</comment>
<dbReference type="InterPro" id="IPR004404">
    <property type="entry name" value="DihydroxyA_deHydtase"/>
</dbReference>
<comment type="pathway">
    <text evidence="13 15">Amino-acid biosynthesis; L-isoleucine biosynthesis; L-isoleucine from 2-oxobutanoate: step 3/4.</text>
</comment>
<comment type="function">
    <text evidence="15">Functions in the biosynthesis of branched-chain amino acids. Catalyzes the dehydration of (2R,3R)-2,3-dihydroxy-3-methylpentanoate (2,3-dihydroxy-3-methylvalerate) into 2-oxo-3-methylpentanoate (2-oxo-3-methylvalerate) and of (2R)-2,3-dihydroxy-3-methylbutanoate (2,3-dihydroxyisovalerate) into 2-oxo-3-methylbutanoate (2-oxoisovalerate), the penultimate precursor to L-isoleucine and L-valine, respectively.</text>
</comment>
<keyword evidence="10 15" id="KW-0100">Branched-chain amino acid biosynthesis</keyword>
<dbReference type="InterPro" id="IPR037237">
    <property type="entry name" value="IlvD/EDD_N"/>
</dbReference>
<evidence type="ECO:0000256" key="15">
    <source>
        <dbReference type="HAMAP-Rule" id="MF_00012"/>
    </source>
</evidence>
<evidence type="ECO:0000256" key="12">
    <source>
        <dbReference type="ARBA" id="ARBA00029436"/>
    </source>
</evidence>
<evidence type="ECO:0000256" key="5">
    <source>
        <dbReference type="ARBA" id="ARBA00022723"/>
    </source>
</evidence>
<keyword evidence="5 15" id="KW-0479">Metal-binding</keyword>
<dbReference type="HAMAP" id="MF_00012">
    <property type="entry name" value="IlvD"/>
    <property type="match status" value="1"/>
</dbReference>
<proteinExistence type="inferred from homology"/>
<dbReference type="GO" id="GO:0004160">
    <property type="term" value="F:dihydroxy-acid dehydratase activity"/>
    <property type="evidence" value="ECO:0007669"/>
    <property type="project" value="UniProtKB-UniRule"/>
</dbReference>
<feature type="modified residue" description="N6-carboxylysine" evidence="15">
    <location>
        <position position="121"/>
    </location>
</feature>
<dbReference type="SUPFAM" id="SSF52016">
    <property type="entry name" value="LeuD/IlvD-like"/>
    <property type="match status" value="1"/>
</dbReference>
<evidence type="ECO:0000256" key="4">
    <source>
        <dbReference type="ARBA" id="ARBA00022714"/>
    </source>
</evidence>
<evidence type="ECO:0000256" key="7">
    <source>
        <dbReference type="ARBA" id="ARBA00023004"/>
    </source>
</evidence>
<reference evidence="18 19" key="1">
    <citation type="submission" date="2016-02" db="EMBL/GenBank/DDBJ databases">
        <title>Genome sequence of Tissierella creatinophila DSM 6911.</title>
        <authorList>
            <person name="Poehlein A."/>
            <person name="Daniel R."/>
        </authorList>
    </citation>
    <scope>NUCLEOTIDE SEQUENCE [LARGE SCALE GENOMIC DNA]</scope>
    <source>
        <strain evidence="18 19">DSM 6911</strain>
    </source>
</reference>
<keyword evidence="3 15" id="KW-0028">Amino-acid biosynthesis</keyword>
<comment type="caution">
    <text evidence="18">The sequence shown here is derived from an EMBL/GenBank/DDBJ whole genome shotgun (WGS) entry which is preliminary data.</text>
</comment>
<evidence type="ECO:0000256" key="13">
    <source>
        <dbReference type="ARBA" id="ARBA00029437"/>
    </source>
</evidence>
<dbReference type="InterPro" id="IPR042096">
    <property type="entry name" value="Dihydro-acid_dehy_C"/>
</dbReference>